<feature type="binding site" evidence="8">
    <location>
        <position position="111"/>
    </location>
    <ligand>
        <name>ATP</name>
        <dbReference type="ChEBI" id="CHEBI:30616"/>
    </ligand>
</feature>
<dbReference type="Gene3D" id="3.30.200.20">
    <property type="entry name" value="Phosphorylase Kinase, domain 1"/>
    <property type="match status" value="1"/>
</dbReference>
<evidence type="ECO:0000256" key="7">
    <source>
        <dbReference type="ARBA" id="ARBA00048679"/>
    </source>
</evidence>
<name>A0AAW1VH10_RUBAR</name>
<accession>A0AAW1VH10</accession>
<evidence type="ECO:0000256" key="2">
    <source>
        <dbReference type="ARBA" id="ARBA00022679"/>
    </source>
</evidence>
<dbReference type="PANTHER" id="PTHR45621">
    <property type="entry name" value="OS01G0588500 PROTEIN-RELATED"/>
    <property type="match status" value="1"/>
</dbReference>
<evidence type="ECO:0000256" key="1">
    <source>
        <dbReference type="ARBA" id="ARBA00012513"/>
    </source>
</evidence>
<dbReference type="InterPro" id="IPR017441">
    <property type="entry name" value="Protein_kinase_ATP_BS"/>
</dbReference>
<evidence type="ECO:0000259" key="10">
    <source>
        <dbReference type="PROSITE" id="PS50011"/>
    </source>
</evidence>
<comment type="catalytic activity">
    <reaction evidence="6">
        <text>L-threonyl-[protein] + ATP = O-phospho-L-threonyl-[protein] + ADP + H(+)</text>
        <dbReference type="Rhea" id="RHEA:46608"/>
        <dbReference type="Rhea" id="RHEA-COMP:11060"/>
        <dbReference type="Rhea" id="RHEA-COMP:11605"/>
        <dbReference type="ChEBI" id="CHEBI:15378"/>
        <dbReference type="ChEBI" id="CHEBI:30013"/>
        <dbReference type="ChEBI" id="CHEBI:30616"/>
        <dbReference type="ChEBI" id="CHEBI:61977"/>
        <dbReference type="ChEBI" id="CHEBI:456216"/>
        <dbReference type="EC" id="2.7.11.1"/>
    </reaction>
</comment>
<evidence type="ECO:0000313" key="11">
    <source>
        <dbReference type="EMBL" id="KAK9902498.1"/>
    </source>
</evidence>
<dbReference type="InterPro" id="IPR011009">
    <property type="entry name" value="Kinase-like_dom_sf"/>
</dbReference>
<keyword evidence="3 8" id="KW-0547">Nucleotide-binding</keyword>
<keyword evidence="12" id="KW-1185">Reference proteome</keyword>
<keyword evidence="4" id="KW-0418">Kinase</keyword>
<feature type="region of interest" description="Disordered" evidence="9">
    <location>
        <begin position="354"/>
        <end position="378"/>
    </location>
</feature>
<dbReference type="PROSITE" id="PS00107">
    <property type="entry name" value="PROTEIN_KINASE_ATP"/>
    <property type="match status" value="1"/>
</dbReference>
<dbReference type="Pfam" id="PF00069">
    <property type="entry name" value="Pkinase"/>
    <property type="match status" value="1"/>
</dbReference>
<dbReference type="FunFam" id="3.30.200.20:FF:000228">
    <property type="entry name" value="Serine/threonine-protein kinase BIK1"/>
    <property type="match status" value="1"/>
</dbReference>
<dbReference type="SUPFAM" id="SSF56112">
    <property type="entry name" value="Protein kinase-like (PK-like)"/>
    <property type="match status" value="1"/>
</dbReference>
<gene>
    <name evidence="11" type="ORF">M0R45_001554</name>
</gene>
<dbReference type="CDD" id="cd14066">
    <property type="entry name" value="STKc_IRAK"/>
    <property type="match status" value="1"/>
</dbReference>
<comment type="caution">
    <text evidence="11">The sequence shown here is derived from an EMBL/GenBank/DDBJ whole genome shotgun (WGS) entry which is preliminary data.</text>
</comment>
<dbReference type="Proteomes" id="UP001457282">
    <property type="component" value="Unassembled WGS sequence"/>
</dbReference>
<proteinExistence type="predicted"/>
<dbReference type="EMBL" id="JBEDUW010000252">
    <property type="protein sequence ID" value="KAK9902498.1"/>
    <property type="molecule type" value="Genomic_DNA"/>
</dbReference>
<dbReference type="GO" id="GO:0004674">
    <property type="term" value="F:protein serine/threonine kinase activity"/>
    <property type="evidence" value="ECO:0007669"/>
    <property type="project" value="UniProtKB-EC"/>
</dbReference>
<feature type="domain" description="Protein kinase" evidence="10">
    <location>
        <begin position="73"/>
        <end position="355"/>
    </location>
</feature>
<evidence type="ECO:0000256" key="5">
    <source>
        <dbReference type="ARBA" id="ARBA00022840"/>
    </source>
</evidence>
<dbReference type="InterPro" id="IPR000719">
    <property type="entry name" value="Prot_kinase_dom"/>
</dbReference>
<sequence>MGSCFSSRIKADIPLHNGSRIEADSPLHNGLNSNIMLSSVSVPLTPRAEGDIFLSPTLKSFSFNELKTATRNFRPDNTVGEGRFASVFKGWVNGNSLTAAKPGTGMVVAVKRLNEKSHRAHMKWLTEINYVRRLHHPNLVKLIGYCSEDDERLLVYEFVPRGSLDSRLFRSGSNLQPLSWTVRMKIALGAAKVLAFFHSDEAKVIYRNFQSSNILLDSDYNAKLCSLGLATRTDINRISRNFKGTRGYAAPEYLATGHLSAKCDVYGFGVVMLEMMTGKRAVDRSRPRGENNLVEWAKPYLVSKRKIHRIIDVRVEGAYSIATACKAAKLASQCLSTNPKLRPNMNDVVKTLEQLQESSDMDGPGPTQNEPRQSPPAI</sequence>
<dbReference type="AlphaFoldDB" id="A0AAW1VH10"/>
<organism evidence="11 12">
    <name type="scientific">Rubus argutus</name>
    <name type="common">Southern blackberry</name>
    <dbReference type="NCBI Taxonomy" id="59490"/>
    <lineage>
        <taxon>Eukaryota</taxon>
        <taxon>Viridiplantae</taxon>
        <taxon>Streptophyta</taxon>
        <taxon>Embryophyta</taxon>
        <taxon>Tracheophyta</taxon>
        <taxon>Spermatophyta</taxon>
        <taxon>Magnoliopsida</taxon>
        <taxon>eudicotyledons</taxon>
        <taxon>Gunneridae</taxon>
        <taxon>Pentapetalae</taxon>
        <taxon>rosids</taxon>
        <taxon>fabids</taxon>
        <taxon>Rosales</taxon>
        <taxon>Rosaceae</taxon>
        <taxon>Rosoideae</taxon>
        <taxon>Rosoideae incertae sedis</taxon>
        <taxon>Rubus</taxon>
    </lineage>
</organism>
<keyword evidence="2" id="KW-0808">Transferase</keyword>
<evidence type="ECO:0000256" key="4">
    <source>
        <dbReference type="ARBA" id="ARBA00022777"/>
    </source>
</evidence>
<evidence type="ECO:0000256" key="6">
    <source>
        <dbReference type="ARBA" id="ARBA00047899"/>
    </source>
</evidence>
<comment type="catalytic activity">
    <reaction evidence="7">
        <text>L-seryl-[protein] + ATP = O-phospho-L-seryl-[protein] + ADP + H(+)</text>
        <dbReference type="Rhea" id="RHEA:17989"/>
        <dbReference type="Rhea" id="RHEA-COMP:9863"/>
        <dbReference type="Rhea" id="RHEA-COMP:11604"/>
        <dbReference type="ChEBI" id="CHEBI:15378"/>
        <dbReference type="ChEBI" id="CHEBI:29999"/>
        <dbReference type="ChEBI" id="CHEBI:30616"/>
        <dbReference type="ChEBI" id="CHEBI:83421"/>
        <dbReference type="ChEBI" id="CHEBI:456216"/>
        <dbReference type="EC" id="2.7.11.1"/>
    </reaction>
</comment>
<dbReference type="InterPro" id="IPR050823">
    <property type="entry name" value="Plant_Ser_Thr_Prot_Kinase"/>
</dbReference>
<dbReference type="Gene3D" id="1.10.510.10">
    <property type="entry name" value="Transferase(Phosphotransferase) domain 1"/>
    <property type="match status" value="1"/>
</dbReference>
<dbReference type="GO" id="GO:0005524">
    <property type="term" value="F:ATP binding"/>
    <property type="evidence" value="ECO:0007669"/>
    <property type="project" value="UniProtKB-UniRule"/>
</dbReference>
<reference evidence="11 12" key="1">
    <citation type="journal article" date="2023" name="G3 (Bethesda)">
        <title>A chromosome-length genome assembly and annotation of blackberry (Rubus argutus, cv. 'Hillquist').</title>
        <authorList>
            <person name="Bruna T."/>
            <person name="Aryal R."/>
            <person name="Dudchenko O."/>
            <person name="Sargent D.J."/>
            <person name="Mead D."/>
            <person name="Buti M."/>
            <person name="Cavallini A."/>
            <person name="Hytonen T."/>
            <person name="Andres J."/>
            <person name="Pham M."/>
            <person name="Weisz D."/>
            <person name="Mascagni F."/>
            <person name="Usai G."/>
            <person name="Natali L."/>
            <person name="Bassil N."/>
            <person name="Fernandez G.E."/>
            <person name="Lomsadze A."/>
            <person name="Armour M."/>
            <person name="Olukolu B."/>
            <person name="Poorten T."/>
            <person name="Britton C."/>
            <person name="Davik J."/>
            <person name="Ashrafi H."/>
            <person name="Aiden E.L."/>
            <person name="Borodovsky M."/>
            <person name="Worthington M."/>
        </authorList>
    </citation>
    <scope>NUCLEOTIDE SEQUENCE [LARGE SCALE GENOMIC DNA]</scope>
    <source>
        <strain evidence="11">PI 553951</strain>
    </source>
</reference>
<evidence type="ECO:0000256" key="8">
    <source>
        <dbReference type="PROSITE-ProRule" id="PRU10141"/>
    </source>
</evidence>
<evidence type="ECO:0000313" key="12">
    <source>
        <dbReference type="Proteomes" id="UP001457282"/>
    </source>
</evidence>
<evidence type="ECO:0000256" key="9">
    <source>
        <dbReference type="SAM" id="MobiDB-lite"/>
    </source>
</evidence>
<dbReference type="FunFam" id="1.10.510.10:FF:000095">
    <property type="entry name" value="protein STRUBBELIG-RECEPTOR FAMILY 8"/>
    <property type="match status" value="1"/>
</dbReference>
<keyword evidence="5 8" id="KW-0067">ATP-binding</keyword>
<protein>
    <recommendedName>
        <fullName evidence="1">non-specific serine/threonine protein kinase</fullName>
        <ecNumber evidence="1">2.7.11.1</ecNumber>
    </recommendedName>
</protein>
<dbReference type="EC" id="2.7.11.1" evidence="1"/>
<dbReference type="PROSITE" id="PS50011">
    <property type="entry name" value="PROTEIN_KINASE_DOM"/>
    <property type="match status" value="1"/>
</dbReference>
<evidence type="ECO:0000256" key="3">
    <source>
        <dbReference type="ARBA" id="ARBA00022741"/>
    </source>
</evidence>